<dbReference type="OrthoDB" id="5516192at2759"/>
<protein>
    <submittedName>
        <fullName evidence="2">Uncharacterized protein</fullName>
    </submittedName>
</protein>
<evidence type="ECO:0000313" key="3">
    <source>
        <dbReference type="Proteomes" id="UP000253551"/>
    </source>
</evidence>
<feature type="region of interest" description="Disordered" evidence="1">
    <location>
        <begin position="1"/>
        <end position="23"/>
    </location>
</feature>
<dbReference type="AlphaFoldDB" id="A0A367KQ75"/>
<gene>
    <name evidence="2" type="ORF">CU098_012944</name>
</gene>
<organism evidence="2 3">
    <name type="scientific">Rhizopus stolonifer</name>
    <name type="common">Rhizopus nigricans</name>
    <dbReference type="NCBI Taxonomy" id="4846"/>
    <lineage>
        <taxon>Eukaryota</taxon>
        <taxon>Fungi</taxon>
        <taxon>Fungi incertae sedis</taxon>
        <taxon>Mucoromycota</taxon>
        <taxon>Mucoromycotina</taxon>
        <taxon>Mucoromycetes</taxon>
        <taxon>Mucorales</taxon>
        <taxon>Mucorineae</taxon>
        <taxon>Rhizopodaceae</taxon>
        <taxon>Rhizopus</taxon>
    </lineage>
</organism>
<sequence length="69" mass="7817">MSEGKKFSLNKHSEANHAKPEQHRCNAHLEDVLEGVTKWPLDVAKPFGVFLECLRSQPGNEPDRYKPSS</sequence>
<evidence type="ECO:0000256" key="1">
    <source>
        <dbReference type="SAM" id="MobiDB-lite"/>
    </source>
</evidence>
<reference evidence="2 3" key="1">
    <citation type="journal article" date="2018" name="G3 (Bethesda)">
        <title>Phylogenetic and Phylogenomic Definition of Rhizopus Species.</title>
        <authorList>
            <person name="Gryganskyi A.P."/>
            <person name="Golan J."/>
            <person name="Dolatabadi S."/>
            <person name="Mondo S."/>
            <person name="Robb S."/>
            <person name="Idnurm A."/>
            <person name="Muszewska A."/>
            <person name="Steczkiewicz K."/>
            <person name="Masonjones S."/>
            <person name="Liao H.L."/>
            <person name="Gajdeczka M.T."/>
            <person name="Anike F."/>
            <person name="Vuek A."/>
            <person name="Anishchenko I.M."/>
            <person name="Voigt K."/>
            <person name="de Hoog G.S."/>
            <person name="Smith M.E."/>
            <person name="Heitman J."/>
            <person name="Vilgalys R."/>
            <person name="Stajich J.E."/>
        </authorList>
    </citation>
    <scope>NUCLEOTIDE SEQUENCE [LARGE SCALE GENOMIC DNA]</scope>
    <source>
        <strain evidence="2 3">LSU 92-RS-03</strain>
    </source>
</reference>
<dbReference type="EMBL" id="PJQM01000717">
    <property type="protein sequence ID" value="RCI04321.1"/>
    <property type="molecule type" value="Genomic_DNA"/>
</dbReference>
<evidence type="ECO:0000313" key="2">
    <source>
        <dbReference type="EMBL" id="RCI04321.1"/>
    </source>
</evidence>
<proteinExistence type="predicted"/>
<dbReference type="Proteomes" id="UP000253551">
    <property type="component" value="Unassembled WGS sequence"/>
</dbReference>
<accession>A0A367KQ75</accession>
<keyword evidence="3" id="KW-1185">Reference proteome</keyword>
<name>A0A367KQ75_RHIST</name>
<comment type="caution">
    <text evidence="2">The sequence shown here is derived from an EMBL/GenBank/DDBJ whole genome shotgun (WGS) entry which is preliminary data.</text>
</comment>